<feature type="domain" description="Neurotransmitter-gated ion-channel transmembrane" evidence="16">
    <location>
        <begin position="769"/>
        <end position="870"/>
    </location>
</feature>
<feature type="compositionally biased region" description="Gly residues" evidence="13">
    <location>
        <begin position="477"/>
        <end position="492"/>
    </location>
</feature>
<dbReference type="Pfam" id="PF02931">
    <property type="entry name" value="Neur_chan_LBD"/>
    <property type="match status" value="1"/>
</dbReference>
<dbReference type="EMBL" id="OV696686">
    <property type="protein sequence ID" value="CAH1229511.1"/>
    <property type="molecule type" value="Genomic_DNA"/>
</dbReference>
<dbReference type="Pfam" id="PF02932">
    <property type="entry name" value="Neur_chan_memb"/>
    <property type="match status" value="1"/>
</dbReference>
<sequence>MKLIVCFLFQVTCHCPGPVSDAHLTAVEQKLRLLCCEEGGRLTSAVLPGQSGRHDNRSKKKKAGDPDTKAKTPNPDKNKDIFNTLLDSTAAKGVNTCPTSCQVVNTTPSGSQVSDGCVQNICVIPNYVVTCSEASKGWDITVNSFSGEIGDPLWRKHIPVTDSCNVSCKEHLPSLYVAQPPGTYECHYQDHAAETLHLSAELFSSLFGVTPNLLDCPMILLGLPDGRVCTLPLKNVAGFAKPASAGHPYHLQQPVVSVHALTLMRDQSATPVGDHNMLVLVGAEGKVVLVRAGRSSLTPVFKEYQLPGPILDSDCRNGKLVYSTGTELCVLTFNNRKGQEDKASGVFPDMLVPQKYDLGQVFKVMVTGNRDDGQQDSLSVLAVTRQGCVLQTTISDKQAEPTLHTKHLLEGLGDTANKMATLTQVGETGALRATGGKPGRTKMSTGASGGTVALLVQTAVSQTGMTTEASNTTRSSSGGGGGQSGGQGGSCVGGSDTADWGAWLEWRSGEILFANNYTNASRPGDPNDRWIDVSVGVRLSNIGSLSESSMQYEMSIDLFLSWFDDRLAGLSSYMTPVPGRHLWNPIYAMGEKVDPLCSDESCLMESDDQISTWLCPDGNVHHIAKQDVKITCAMNLRFYPLDKQECTFEIHGYDSMRFLLDPSFQWVVPGVPVVTDAESIHSQFEVTQVDFNAKYNSFLSSVAQCSYHKGSYAYNTEGCSKKCENYGGTKLSETRDDCVDTNKQSPNTYTTLAITMYMKRRLSYYMMEIYVPSITIVCLSWVAFWINRAAVPARVALGITTVLTMITQSTRVVDMPQISYVRAIDAWLLACQCMVFGALLEYAIVNYYDRKPRAKTAAAPPQPVKVVRLPNTPSEKGSMNGHMVPPEPPKKPKNPDDEGIAAMIDKGARILFPLSYLGFNIFYWVYYSVAEQHH</sequence>
<dbReference type="InterPro" id="IPR036719">
    <property type="entry name" value="Neuro-gated_channel_TM_sf"/>
</dbReference>
<evidence type="ECO:0000256" key="12">
    <source>
        <dbReference type="ARBA" id="ARBA00023303"/>
    </source>
</evidence>
<dbReference type="CDD" id="cd19049">
    <property type="entry name" value="LGIC_TM_anion"/>
    <property type="match status" value="1"/>
</dbReference>
<evidence type="ECO:0000256" key="13">
    <source>
        <dbReference type="SAM" id="MobiDB-lite"/>
    </source>
</evidence>
<evidence type="ECO:0000256" key="1">
    <source>
        <dbReference type="ARBA" id="ARBA00004141"/>
    </source>
</evidence>
<accession>A0A8J9V8D7</accession>
<evidence type="ECO:0000256" key="9">
    <source>
        <dbReference type="ARBA" id="ARBA00023136"/>
    </source>
</evidence>
<evidence type="ECO:0000256" key="14">
    <source>
        <dbReference type="SAM" id="Phobius"/>
    </source>
</evidence>
<organism evidence="17 18">
    <name type="scientific">Branchiostoma lanceolatum</name>
    <name type="common">Common lancelet</name>
    <name type="synonym">Amphioxus lanceolatum</name>
    <dbReference type="NCBI Taxonomy" id="7740"/>
    <lineage>
        <taxon>Eukaryota</taxon>
        <taxon>Metazoa</taxon>
        <taxon>Chordata</taxon>
        <taxon>Cephalochordata</taxon>
        <taxon>Leptocardii</taxon>
        <taxon>Amphioxiformes</taxon>
        <taxon>Branchiostomatidae</taxon>
        <taxon>Branchiostoma</taxon>
    </lineage>
</organism>
<evidence type="ECO:0000256" key="7">
    <source>
        <dbReference type="ARBA" id="ARBA00022989"/>
    </source>
</evidence>
<name>A0A8J9V8D7_BRALA</name>
<keyword evidence="12" id="KW-0407">Ion channel</keyword>
<evidence type="ECO:0000256" key="3">
    <source>
        <dbReference type="ARBA" id="ARBA00022448"/>
    </source>
</evidence>
<dbReference type="SUPFAM" id="SSF63712">
    <property type="entry name" value="Nicotinic receptor ligand binding domain-like"/>
    <property type="match status" value="1"/>
</dbReference>
<keyword evidence="8" id="KW-0406">Ion transport</keyword>
<dbReference type="SUPFAM" id="SSF90112">
    <property type="entry name" value="Neurotransmitter-gated ion-channel transmembrane pore"/>
    <property type="match status" value="1"/>
</dbReference>
<dbReference type="InterPro" id="IPR018000">
    <property type="entry name" value="Neurotransmitter_ion_chnl_CS"/>
</dbReference>
<evidence type="ECO:0000256" key="2">
    <source>
        <dbReference type="ARBA" id="ARBA00004236"/>
    </source>
</evidence>
<evidence type="ECO:0000313" key="18">
    <source>
        <dbReference type="Proteomes" id="UP000838412"/>
    </source>
</evidence>
<dbReference type="GO" id="GO:0005254">
    <property type="term" value="F:chloride channel activity"/>
    <property type="evidence" value="ECO:0007669"/>
    <property type="project" value="UniProtKB-KW"/>
</dbReference>
<protein>
    <submittedName>
        <fullName evidence="17">GLRA1 protein</fullName>
    </submittedName>
</protein>
<dbReference type="GO" id="GO:0005230">
    <property type="term" value="F:extracellular ligand-gated monoatomic ion channel activity"/>
    <property type="evidence" value="ECO:0007669"/>
    <property type="project" value="InterPro"/>
</dbReference>
<dbReference type="GO" id="GO:0005886">
    <property type="term" value="C:plasma membrane"/>
    <property type="evidence" value="ECO:0007669"/>
    <property type="project" value="UniProtKB-SubCell"/>
</dbReference>
<keyword evidence="18" id="KW-1185">Reference proteome</keyword>
<feature type="domain" description="Neurotransmitter-gated ion-channel ligand-binding" evidence="15">
    <location>
        <begin position="515"/>
        <end position="653"/>
    </location>
</feature>
<evidence type="ECO:0000256" key="5">
    <source>
        <dbReference type="ARBA" id="ARBA00022692"/>
    </source>
</evidence>
<dbReference type="InterPro" id="IPR006202">
    <property type="entry name" value="Neur_chan_lig-bd"/>
</dbReference>
<dbReference type="GO" id="GO:0034707">
    <property type="term" value="C:chloride channel complex"/>
    <property type="evidence" value="ECO:0007669"/>
    <property type="project" value="UniProtKB-KW"/>
</dbReference>
<feature type="region of interest" description="Disordered" evidence="13">
    <location>
        <begin position="46"/>
        <end position="79"/>
    </location>
</feature>
<gene>
    <name evidence="17" type="primary">GLRA1</name>
    <name evidence="17" type="ORF">BLAG_LOCUS837</name>
</gene>
<evidence type="ECO:0000256" key="4">
    <source>
        <dbReference type="ARBA" id="ARBA00022475"/>
    </source>
</evidence>
<feature type="compositionally biased region" description="Polar residues" evidence="13">
    <location>
        <begin position="463"/>
        <end position="474"/>
    </location>
</feature>
<evidence type="ECO:0000256" key="8">
    <source>
        <dbReference type="ARBA" id="ARBA00023065"/>
    </source>
</evidence>
<keyword evidence="6" id="KW-0732">Signal</keyword>
<keyword evidence="10" id="KW-0869">Chloride channel</keyword>
<proteinExistence type="predicted"/>
<dbReference type="PRINTS" id="PR00253">
    <property type="entry name" value="GABAARECEPTR"/>
</dbReference>
<reference evidence="17" key="1">
    <citation type="submission" date="2022-01" db="EMBL/GenBank/DDBJ databases">
        <authorList>
            <person name="Braso-Vives M."/>
        </authorList>
    </citation>
    <scope>NUCLEOTIDE SEQUENCE</scope>
</reference>
<evidence type="ECO:0000313" key="17">
    <source>
        <dbReference type="EMBL" id="CAH1229511.1"/>
    </source>
</evidence>
<keyword evidence="3" id="KW-0813">Transport</keyword>
<dbReference type="Gene3D" id="1.20.58.390">
    <property type="entry name" value="Neurotransmitter-gated ion-channel transmembrane domain"/>
    <property type="match status" value="1"/>
</dbReference>
<evidence type="ECO:0000256" key="10">
    <source>
        <dbReference type="ARBA" id="ARBA00023173"/>
    </source>
</evidence>
<dbReference type="InterPro" id="IPR036734">
    <property type="entry name" value="Neur_chan_lig-bd_sf"/>
</dbReference>
<keyword evidence="4" id="KW-1003">Cell membrane</keyword>
<feature type="transmembrane region" description="Helical" evidence="14">
    <location>
        <begin position="827"/>
        <end position="845"/>
    </location>
</feature>
<feature type="region of interest" description="Disordered" evidence="13">
    <location>
        <begin position="463"/>
        <end position="492"/>
    </location>
</feature>
<dbReference type="AlphaFoldDB" id="A0A8J9V8D7"/>
<dbReference type="Proteomes" id="UP000838412">
    <property type="component" value="Chromosome 1"/>
</dbReference>
<feature type="transmembrane region" description="Helical" evidence="14">
    <location>
        <begin position="910"/>
        <end position="929"/>
    </location>
</feature>
<evidence type="ECO:0000256" key="11">
    <source>
        <dbReference type="ARBA" id="ARBA00023214"/>
    </source>
</evidence>
<evidence type="ECO:0000259" key="16">
    <source>
        <dbReference type="Pfam" id="PF02932"/>
    </source>
</evidence>
<dbReference type="InterPro" id="IPR038050">
    <property type="entry name" value="Neuro_actylchol_rec"/>
</dbReference>
<dbReference type="OrthoDB" id="10045483at2759"/>
<keyword evidence="5 14" id="KW-0812">Transmembrane</keyword>
<comment type="subcellular location">
    <subcellularLocation>
        <location evidence="2">Cell membrane</location>
    </subcellularLocation>
    <subcellularLocation>
        <location evidence="1">Membrane</location>
        <topology evidence="1">Multi-pass membrane protein</topology>
    </subcellularLocation>
</comment>
<feature type="transmembrane region" description="Helical" evidence="14">
    <location>
        <begin position="762"/>
        <end position="784"/>
    </location>
</feature>
<keyword evidence="7 14" id="KW-1133">Transmembrane helix</keyword>
<evidence type="ECO:0000256" key="6">
    <source>
        <dbReference type="ARBA" id="ARBA00022729"/>
    </source>
</evidence>
<feature type="transmembrane region" description="Helical" evidence="14">
    <location>
        <begin position="791"/>
        <end position="807"/>
    </location>
</feature>
<feature type="region of interest" description="Disordered" evidence="13">
    <location>
        <begin position="870"/>
        <end position="899"/>
    </location>
</feature>
<dbReference type="PROSITE" id="PS00236">
    <property type="entry name" value="NEUROTR_ION_CHANNEL"/>
    <property type="match status" value="1"/>
</dbReference>
<keyword evidence="9 14" id="KW-0472">Membrane</keyword>
<feature type="compositionally biased region" description="Basic and acidic residues" evidence="13">
    <location>
        <begin position="63"/>
        <end position="79"/>
    </location>
</feature>
<dbReference type="Gene3D" id="2.70.170.10">
    <property type="entry name" value="Neurotransmitter-gated ion-channel ligand-binding domain"/>
    <property type="match status" value="1"/>
</dbReference>
<dbReference type="PANTHER" id="PTHR18945">
    <property type="entry name" value="NEUROTRANSMITTER GATED ION CHANNEL"/>
    <property type="match status" value="1"/>
</dbReference>
<dbReference type="InterPro" id="IPR006201">
    <property type="entry name" value="Neur_channel"/>
</dbReference>
<dbReference type="FunFam" id="1.20.58.390:FF:000218">
    <property type="entry name" value="Uncharacterized protein"/>
    <property type="match status" value="1"/>
</dbReference>
<dbReference type="GO" id="GO:0004888">
    <property type="term" value="F:transmembrane signaling receptor activity"/>
    <property type="evidence" value="ECO:0007669"/>
    <property type="project" value="InterPro"/>
</dbReference>
<dbReference type="InterPro" id="IPR006028">
    <property type="entry name" value="GABAA/Glycine_rcpt"/>
</dbReference>
<evidence type="ECO:0000259" key="15">
    <source>
        <dbReference type="Pfam" id="PF02931"/>
    </source>
</evidence>
<keyword evidence="11" id="KW-0868">Chloride</keyword>
<dbReference type="InterPro" id="IPR006029">
    <property type="entry name" value="Neurotrans-gated_channel_TM"/>
</dbReference>